<feature type="domain" description="S-adenosylmethionine synthetase central" evidence="11">
    <location>
        <begin position="120"/>
        <end position="241"/>
    </location>
</feature>
<sequence>MKKDFMFTSESVTEGHPDKLCDQISDAIVDHFLRRDPFSRVITECAVSTSIVFISARFQSDAIVDFTKIARQVIKQVGYEQADFNAKTCSIMTSLKELPSKIDRHWDEKKLSEAEIERIPVNDQVTVFGFACNQTPVMMPLPIWLAHQLARRLADVRINNILPYLAPDGKTQVGVEYKDRRPDRIHSITLIASQNQSLMENAPDLKQVQKDLKETVIDFVFQNEEIKPDEKTRILIDSDDPFAVGGPSAHSGLTGRKNAIDTYGEYSRHSGAALSGKDPTRIDRIGAYAARYAAKNIVAAGLADECEVQLSYSVGLSRPVSIQVETFGTGKISDEEIRARLEENFDFRLAGIIRQFNLRLLPSIFKGGFYRKLAVYGQVGRMDIGLLPWEITDKVPVLQG</sequence>
<dbReference type="PIRSF" id="PIRSF000497">
    <property type="entry name" value="MAT"/>
    <property type="match status" value="1"/>
</dbReference>
<reference evidence="13 14" key="1">
    <citation type="submission" date="2024-09" db="EMBL/GenBank/DDBJ databases">
        <title>Floridaenema gen nov. (Aerosakkonemataceae, Aerosakkonematales ord. nov., Cyanobacteria) from benthic tropical and subtropical fresh waters, with the description of four new species.</title>
        <authorList>
            <person name="Moretto J.A."/>
            <person name="Berthold D.E."/>
            <person name="Lefler F.W."/>
            <person name="Huang I.-S."/>
            <person name="Laughinghouse H. IV."/>
        </authorList>
    </citation>
    <scope>NUCLEOTIDE SEQUENCE [LARGE SCALE GENOMIC DNA]</scope>
    <source>
        <strain evidence="13 14">BLCC-F154</strain>
    </source>
</reference>
<dbReference type="InterPro" id="IPR022636">
    <property type="entry name" value="S-AdoMet_synthetase_sfam"/>
</dbReference>
<evidence type="ECO:0000259" key="10">
    <source>
        <dbReference type="Pfam" id="PF00438"/>
    </source>
</evidence>
<dbReference type="Pfam" id="PF02772">
    <property type="entry name" value="S-AdoMet_synt_M"/>
    <property type="match status" value="1"/>
</dbReference>
<evidence type="ECO:0000259" key="11">
    <source>
        <dbReference type="Pfam" id="PF02772"/>
    </source>
</evidence>
<evidence type="ECO:0000256" key="2">
    <source>
        <dbReference type="ARBA" id="ARBA00022679"/>
    </source>
</evidence>
<dbReference type="GO" id="GO:0004478">
    <property type="term" value="F:methionine adenosyltransferase activity"/>
    <property type="evidence" value="ECO:0007669"/>
    <property type="project" value="UniProtKB-EC"/>
</dbReference>
<accession>A0ABV4YGZ7</accession>
<dbReference type="InterPro" id="IPR022628">
    <property type="entry name" value="S-AdoMet_synt_N"/>
</dbReference>
<evidence type="ECO:0000256" key="5">
    <source>
        <dbReference type="ARBA" id="ARBA00022840"/>
    </source>
</evidence>
<dbReference type="Proteomes" id="UP001576776">
    <property type="component" value="Unassembled WGS sequence"/>
</dbReference>
<keyword evidence="6" id="KW-0460">Magnesium</keyword>
<evidence type="ECO:0000256" key="6">
    <source>
        <dbReference type="ARBA" id="ARBA00022842"/>
    </source>
</evidence>
<evidence type="ECO:0000313" key="13">
    <source>
        <dbReference type="EMBL" id="MFB2938102.1"/>
    </source>
</evidence>
<dbReference type="CDD" id="cd18079">
    <property type="entry name" value="S-AdoMet_synt"/>
    <property type="match status" value="1"/>
</dbReference>
<keyword evidence="5" id="KW-0067">ATP-binding</keyword>
<dbReference type="Gene3D" id="3.30.300.10">
    <property type="match status" value="3"/>
</dbReference>
<feature type="domain" description="S-adenosylmethionine synthetase N-terminal" evidence="10">
    <location>
        <begin position="5"/>
        <end position="97"/>
    </location>
</feature>
<protein>
    <recommendedName>
        <fullName evidence="8">Methionine adenosyltransferase</fullName>
        <ecNumber evidence="8">2.5.1.6</ecNumber>
    </recommendedName>
</protein>
<dbReference type="InterPro" id="IPR022630">
    <property type="entry name" value="S-AdoMet_synt_C"/>
</dbReference>
<keyword evidence="2 13" id="KW-0808">Transferase</keyword>
<keyword evidence="4" id="KW-0547">Nucleotide-binding</keyword>
<dbReference type="NCBIfam" id="TIGR01034">
    <property type="entry name" value="metK"/>
    <property type="match status" value="1"/>
</dbReference>
<dbReference type="InterPro" id="IPR002133">
    <property type="entry name" value="S-AdoMet_synthetase"/>
</dbReference>
<keyword evidence="7" id="KW-0630">Potassium</keyword>
<keyword evidence="14" id="KW-1185">Reference proteome</keyword>
<dbReference type="Pfam" id="PF02773">
    <property type="entry name" value="S-AdoMet_synt_C"/>
    <property type="match status" value="1"/>
</dbReference>
<dbReference type="EC" id="2.5.1.6" evidence="8"/>
<dbReference type="EMBL" id="JBHFNS010000084">
    <property type="protein sequence ID" value="MFB2938102.1"/>
    <property type="molecule type" value="Genomic_DNA"/>
</dbReference>
<evidence type="ECO:0000256" key="8">
    <source>
        <dbReference type="NCBIfam" id="TIGR01034"/>
    </source>
</evidence>
<evidence type="ECO:0000259" key="12">
    <source>
        <dbReference type="Pfam" id="PF02773"/>
    </source>
</evidence>
<feature type="domain" description="S-adenosylmethionine synthetase C-terminal" evidence="12">
    <location>
        <begin position="244"/>
        <end position="390"/>
    </location>
</feature>
<proteinExistence type="inferred from homology"/>
<dbReference type="RefSeq" id="WP_413259587.1">
    <property type="nucleotide sequence ID" value="NZ_JBHFNS010000084.1"/>
</dbReference>
<organism evidence="13 14">
    <name type="scientific">Floridaenema fluviatile BLCC-F154</name>
    <dbReference type="NCBI Taxonomy" id="3153640"/>
    <lineage>
        <taxon>Bacteria</taxon>
        <taxon>Bacillati</taxon>
        <taxon>Cyanobacteriota</taxon>
        <taxon>Cyanophyceae</taxon>
        <taxon>Oscillatoriophycideae</taxon>
        <taxon>Aerosakkonematales</taxon>
        <taxon>Aerosakkonemataceae</taxon>
        <taxon>Floridanema</taxon>
        <taxon>Floridanema fluviatile</taxon>
    </lineage>
</organism>
<comment type="similarity">
    <text evidence="9">Belongs to the AdoMet synthase family.</text>
</comment>
<keyword evidence="1" id="KW-0554">One-carbon metabolism</keyword>
<dbReference type="Pfam" id="PF00438">
    <property type="entry name" value="S-AdoMet_synt_N"/>
    <property type="match status" value="1"/>
</dbReference>
<dbReference type="SUPFAM" id="SSF55973">
    <property type="entry name" value="S-adenosylmethionine synthetase"/>
    <property type="match status" value="3"/>
</dbReference>
<evidence type="ECO:0000256" key="4">
    <source>
        <dbReference type="ARBA" id="ARBA00022741"/>
    </source>
</evidence>
<gene>
    <name evidence="13" type="primary">metK</name>
    <name evidence="13" type="ORF">ACE1B6_22875</name>
</gene>
<evidence type="ECO:0000256" key="1">
    <source>
        <dbReference type="ARBA" id="ARBA00022563"/>
    </source>
</evidence>
<evidence type="ECO:0000313" key="14">
    <source>
        <dbReference type="Proteomes" id="UP001576776"/>
    </source>
</evidence>
<evidence type="ECO:0000256" key="3">
    <source>
        <dbReference type="ARBA" id="ARBA00022723"/>
    </source>
</evidence>
<evidence type="ECO:0000256" key="9">
    <source>
        <dbReference type="RuleBase" id="RU004462"/>
    </source>
</evidence>
<name>A0ABV4YGZ7_9CYAN</name>
<dbReference type="InterPro" id="IPR022629">
    <property type="entry name" value="S-AdoMet_synt_central"/>
</dbReference>
<evidence type="ECO:0000256" key="7">
    <source>
        <dbReference type="ARBA" id="ARBA00022958"/>
    </source>
</evidence>
<dbReference type="PANTHER" id="PTHR11964">
    <property type="entry name" value="S-ADENOSYLMETHIONINE SYNTHETASE"/>
    <property type="match status" value="1"/>
</dbReference>
<keyword evidence="3" id="KW-0479">Metal-binding</keyword>
<comment type="caution">
    <text evidence="13">The sequence shown here is derived from an EMBL/GenBank/DDBJ whole genome shotgun (WGS) entry which is preliminary data.</text>
</comment>